<evidence type="ECO:0000313" key="2">
    <source>
        <dbReference type="Proteomes" id="UP000005640"/>
    </source>
</evidence>
<dbReference type="HGNC" id="HGNC:19254">
    <property type="gene designation" value="PLAC8"/>
</dbReference>
<accession>A0ABB0MVE1</accession>
<dbReference type="AlphaFoldDB" id="A0ABB0MVE1"/>
<protein>
    <submittedName>
        <fullName evidence="1">Placenta associated 8</fullName>
    </submittedName>
</protein>
<organism evidence="1 2">
    <name type="scientific">Homo sapiens</name>
    <name type="common">Human</name>
    <dbReference type="NCBI Taxonomy" id="9606"/>
    <lineage>
        <taxon>Eukaryota</taxon>
        <taxon>Metazoa</taxon>
        <taxon>Chordata</taxon>
        <taxon>Craniata</taxon>
        <taxon>Vertebrata</taxon>
        <taxon>Euteleostomi</taxon>
        <taxon>Mammalia</taxon>
        <taxon>Eutheria</taxon>
        <taxon>Euarchontoglires</taxon>
        <taxon>Primates</taxon>
        <taxon>Haplorrhini</taxon>
        <taxon>Catarrhini</taxon>
        <taxon>Hominidae</taxon>
        <taxon>Homo</taxon>
    </lineage>
</organism>
<dbReference type="Proteomes" id="UP000005640">
    <property type="component" value="Chromosome 4"/>
</dbReference>
<reference evidence="1 2" key="1">
    <citation type="journal article" date="2001" name="Nature">
        <title>Initial sequencing and analysis of the human genome.</title>
        <authorList>
            <consortium name="International Human Genome Sequencing Consortium"/>
            <person name="Lander E.S."/>
            <person name="Linton L.M."/>
            <person name="Birren B."/>
            <person name="Nusbaum C."/>
            <person name="Zody M.C."/>
            <person name="Baldwin J."/>
            <person name="Devon K."/>
            <person name="Dewar K."/>
            <person name="Doyle M."/>
            <person name="FitzHugh W."/>
            <person name="Funke R."/>
            <person name="Gage D."/>
            <person name="Harris K."/>
            <person name="Heaford A."/>
            <person name="Howland J."/>
            <person name="Kann L."/>
            <person name="Lehoczky J."/>
            <person name="LeVine R."/>
            <person name="McEwan P."/>
            <person name="McKernan K."/>
            <person name="Meldrim J."/>
            <person name="Mesirov J.P."/>
            <person name="Miranda C."/>
            <person name="Morris W."/>
            <person name="Naylor J."/>
            <person name="Raymond C."/>
            <person name="Rosetti M."/>
            <person name="Santos R."/>
            <person name="Sheridan A."/>
            <person name="Sougnez C."/>
            <person name="Stange-Thomann N."/>
            <person name="Stojanovic N."/>
            <person name="Subramanian A."/>
            <person name="Wyman D."/>
            <person name="Rogers J."/>
            <person name="Sulston J."/>
            <person name="Ainscough R."/>
            <person name="Beck S."/>
            <person name="Bentley D."/>
            <person name="Burton J."/>
            <person name="Clee C."/>
            <person name="Carter N."/>
            <person name="Coulson A."/>
            <person name="Deadman R."/>
            <person name="Deloukas P."/>
            <person name="Dunham A."/>
            <person name="Dunham I."/>
            <person name="Durbin R."/>
            <person name="French L."/>
            <person name="Grafham D."/>
            <person name="Gregory S."/>
            <person name="Hubbard T."/>
            <person name="Humphray S."/>
            <person name="Hunt A."/>
            <person name="Jones M."/>
            <person name="Lloyd C."/>
            <person name="McMurray A."/>
            <person name="Matthews L."/>
            <person name="Mercer S."/>
            <person name="Milne S."/>
            <person name="Mullikin J.C."/>
            <person name="Mungall A."/>
            <person name="Plumb R."/>
            <person name="Ross M."/>
            <person name="Shownkeen R."/>
            <person name="Sims S."/>
            <person name="Waterston R.H."/>
            <person name="Wilson R.K."/>
            <person name="Hillier L.W."/>
            <person name="McPherson J.D."/>
            <person name="Marra M.A."/>
            <person name="Mardis E.R."/>
            <person name="Fulton L.A."/>
            <person name="Chinwalla A.T."/>
            <person name="Pepin K.H."/>
            <person name="Gish W.R."/>
            <person name="Chissoe S.L."/>
            <person name="Wendl M.C."/>
            <person name="Delehaunty K.D."/>
            <person name="Miner T.L."/>
            <person name="Delehaunty A."/>
            <person name="Kramer J.B."/>
            <person name="Cook L.L."/>
            <person name="Fulton R.S."/>
            <person name="Johnson D.L."/>
            <person name="Minx P.J."/>
            <person name="Clifton S.W."/>
            <person name="Hawkins T."/>
            <person name="Branscomb E."/>
            <person name="Predki P."/>
            <person name="Richardson P."/>
            <person name="Wenning S."/>
            <person name="Slezak T."/>
            <person name="Doggett N."/>
            <person name="Cheng J.F."/>
            <person name="Olsen A."/>
            <person name="Lucas S."/>
            <person name="Elkin C."/>
            <person name="Uberbacher E."/>
            <person name="Frazier M."/>
            <person name="Gibbs R.A."/>
            <person name="Muzny D.M."/>
            <person name="Scherer S.E."/>
            <person name="Bouck J.B."/>
            <person name="Sodergren E.J."/>
            <person name="Worley K.C."/>
            <person name="Rives C.M."/>
            <person name="Gorrell J.H."/>
            <person name="Metzker M.L."/>
            <person name="Naylor S.L."/>
            <person name="Kucherlapati R.S."/>
            <person name="Nelson D.L."/>
            <person name="Weinstock G.M."/>
            <person name="Sakaki Y."/>
            <person name="Fujiyama A."/>
            <person name="Hattori M."/>
            <person name="Yada T."/>
            <person name="Toyoda A."/>
            <person name="Itoh T."/>
            <person name="Kawagoe C."/>
            <person name="Watanabe H."/>
            <person name="Totoki Y."/>
            <person name="Taylor T."/>
            <person name="Weissenbach J."/>
            <person name="Heilig R."/>
            <person name="Saurin W."/>
            <person name="Artiguenave F."/>
            <person name="Brottier P."/>
            <person name="Bruls T."/>
            <person name="Pelletier E."/>
            <person name="Robert C."/>
            <person name="Wincker P."/>
            <person name="Smith D.R."/>
            <person name="Doucette-Stamm L."/>
            <person name="Rubenfield M."/>
            <person name="Weinstock K."/>
            <person name="Lee H.M."/>
            <person name="Dubois J."/>
            <person name="Rosenthal A."/>
            <person name="Platzer M."/>
            <person name="Nyakatura G."/>
            <person name="Taudien S."/>
            <person name="Rump A."/>
            <person name="Yang H."/>
            <person name="Yu J."/>
            <person name="Wang J."/>
            <person name="Huang G."/>
            <person name="Gu J."/>
            <person name="Hood L."/>
            <person name="Rowen L."/>
            <person name="Madan A."/>
            <person name="Qin S."/>
            <person name="Davis R.W."/>
            <person name="Federspiel N.A."/>
            <person name="Abola A.P."/>
            <person name="Proctor M.J."/>
            <person name="Myers R.M."/>
            <person name="Schmutz J."/>
            <person name="Dickson M."/>
            <person name="Grimwood J."/>
            <person name="Cox D.R."/>
            <person name="Olson M.V."/>
            <person name="Kaul R."/>
            <person name="Raymond C."/>
            <person name="Shimizu N."/>
            <person name="Kawasaki K."/>
            <person name="Minoshima S."/>
            <person name="Evans G.A."/>
            <person name="Athanasiou M."/>
            <person name="Schultz R."/>
            <person name="Roe B.A."/>
            <person name="Chen F."/>
            <person name="Pan H."/>
            <person name="Ramser J."/>
            <person name="Lehrach H."/>
            <person name="Reinhardt R."/>
            <person name="McCombie W.R."/>
            <person name="de la Bastide M."/>
            <person name="Dedhia N."/>
            <person name="Blocker H."/>
            <person name="Hornischer K."/>
            <person name="Nordsiek G."/>
            <person name="Agarwala R."/>
            <person name="Aravind L."/>
            <person name="Bailey J.A."/>
            <person name="Bateman A."/>
            <person name="Batzoglou S."/>
            <person name="Birney E."/>
            <person name="Bork P."/>
            <person name="Brown D.G."/>
            <person name="Burge C.B."/>
            <person name="Cerutti L."/>
            <person name="Chen H.C."/>
            <person name="Church D."/>
            <person name="Clamp M."/>
            <person name="Copley R.R."/>
            <person name="Doerks T."/>
            <person name="Eddy S.R."/>
            <person name="Eichler E.E."/>
            <person name="Furey T.S."/>
            <person name="Galagan J."/>
            <person name="Gilbert J.G."/>
            <person name="Harmon C."/>
            <person name="Hayashizaki Y."/>
            <person name="Haussler D."/>
            <person name="Hermjakob H."/>
            <person name="Hokamp K."/>
            <person name="Jang W."/>
            <person name="Johnson L.S."/>
            <person name="Jones T.A."/>
            <person name="Kasif S."/>
            <person name="Kaspryzk A."/>
            <person name="Kennedy S."/>
            <person name="Kent W.J."/>
            <person name="Kitts P."/>
            <person name="Koonin E.V."/>
            <person name="Korf I."/>
            <person name="Kulp D."/>
            <person name="Lancet D."/>
            <person name="Lowe T.M."/>
            <person name="McLysaght A."/>
            <person name="Mikkelsen T."/>
            <person name="Moran J.V."/>
            <person name="Mulder N."/>
            <person name="Pollara V.J."/>
            <person name="Ponting C.P."/>
            <person name="Schuler G."/>
            <person name="Schultz J."/>
            <person name="Slater G."/>
            <person name="Smit A.F."/>
            <person name="Stupka E."/>
            <person name="Szustakowski J."/>
            <person name="Thierry-Mieg D."/>
            <person name="Thierry-Mieg J."/>
            <person name="Wagner L."/>
            <person name="Wallis J."/>
            <person name="Wheeler R."/>
            <person name="Williams A."/>
            <person name="Wolf Y.I."/>
            <person name="Wolfe K.H."/>
            <person name="Yang S.P."/>
            <person name="Yeh R.F."/>
            <person name="Collins F."/>
            <person name="Guyer M.S."/>
            <person name="Peterson J."/>
            <person name="Felsenfeld A."/>
            <person name="Wetterstrand K.A."/>
            <person name="Patrinos A."/>
            <person name="Morgan M.J."/>
            <person name="de Jong P."/>
            <person name="Catanese J.J."/>
            <person name="Osoegawa K."/>
            <person name="Shizuya H."/>
            <person name="Choi S."/>
            <person name="Chen Y.J."/>
        </authorList>
    </citation>
    <scope>NUCLEOTIDE SEQUENCE [LARGE SCALE GENOMIC DNA]</scope>
</reference>
<dbReference type="OpenTargets" id="ENSG00000145287"/>
<dbReference type="EMBL" id="AC073840">
    <property type="status" value="NOT_ANNOTATED_CDS"/>
    <property type="molecule type" value="Genomic_DNA"/>
</dbReference>
<dbReference type="Ensembl" id="ENST00000718332.1">
    <property type="protein sequence ID" value="ENSP00000520769.1"/>
    <property type="gene ID" value="ENSG00000145287.13"/>
</dbReference>
<evidence type="ECO:0000313" key="1">
    <source>
        <dbReference type="Ensembl" id="ENSP00000520769.1"/>
    </source>
</evidence>
<name>A0ABB0MVE1_HUMAN</name>
<reference evidence="1 2" key="3">
    <citation type="journal article" date="2005" name="Nature">
        <title>Generation and annotation of the DNA sequences of human chromosomes 2 and 4.</title>
        <authorList>
            <person name="Hillier L.W."/>
            <person name="Graves T.A."/>
            <person name="Fulton R.S."/>
            <person name="Fulton L.A."/>
            <person name="Pepin K.H."/>
            <person name="Minx P."/>
            <person name="Wagner-McPherson C."/>
            <person name="Layman D."/>
            <person name="Wylie K."/>
            <person name="Sekhon M."/>
            <person name="Becker M.C."/>
            <person name="Fewell G.A."/>
            <person name="Delehaunty K.D."/>
            <person name="Miner T.L."/>
            <person name="Nash W.E."/>
            <person name="Kremitzki C."/>
            <person name="Oddy L."/>
            <person name="Du H."/>
            <person name="Sun H."/>
            <person name="Bradshaw-Cordum H."/>
            <person name="Ali J."/>
            <person name="Carter J."/>
            <person name="Cordes M."/>
            <person name="Harris A."/>
            <person name="Isak A."/>
            <person name="van Brunt A."/>
            <person name="Nguyen C."/>
            <person name="Du F."/>
            <person name="Courtney L."/>
            <person name="Kalicki J."/>
            <person name="Ozersky P."/>
            <person name="Abbott S."/>
            <person name="Armstrong J."/>
            <person name="Belter E.A."/>
            <person name="Caruso L."/>
            <person name="Cedroni M."/>
            <person name="Cotton M."/>
            <person name="Davidson T."/>
            <person name="Desai A."/>
            <person name="Elliott G."/>
            <person name="Erb T."/>
            <person name="Fronick C."/>
            <person name="Gaige T."/>
            <person name="Haakenson W."/>
            <person name="Haglund K."/>
            <person name="Holmes A."/>
            <person name="Harkins R."/>
            <person name="Kim K."/>
            <person name="Kruchowski S.S."/>
            <person name="Strong C.M."/>
            <person name="Grewal N."/>
            <person name="Goyea E."/>
            <person name="Hou S."/>
            <person name="Levy A."/>
            <person name="Martinka S."/>
            <person name="Mead K."/>
            <person name="McLellan M.D."/>
            <person name="Meyer R."/>
            <person name="Randall-Maher J."/>
            <person name="Tomlinson C."/>
            <person name="Dauphin-Kohlberg S."/>
            <person name="Kozlowicz-Reilly A."/>
            <person name="Shah N."/>
            <person name="Swearengen-Shahid S."/>
            <person name="Snider J."/>
            <person name="Strong J.T."/>
            <person name="Thompson J."/>
            <person name="Yoakum M."/>
            <person name="Leonard S."/>
            <person name="Pearman C."/>
            <person name="Trani L."/>
            <person name="Radionenko M."/>
            <person name="Waligorski J.E."/>
            <person name="Wang C."/>
            <person name="Rock S.M."/>
            <person name="Tin-Wollam A.M."/>
            <person name="Maupin R."/>
            <person name="Latreille P."/>
            <person name="Wendl M.C."/>
            <person name="Yang S.P."/>
            <person name="Pohl C."/>
            <person name="Wallis J.W."/>
            <person name="Spieth J."/>
            <person name="Bieri T.A."/>
            <person name="Berkowicz N."/>
            <person name="Nelson J.O."/>
            <person name="Osborne J."/>
            <person name="Ding L."/>
            <person name="Meyer R."/>
            <person name="Sabo A."/>
            <person name="Shotland Y."/>
            <person name="Sinha P."/>
            <person name="Wohldmann P.E."/>
            <person name="Cook L.L."/>
            <person name="Hickenbotham M.T."/>
            <person name="Eldred J."/>
            <person name="Williams D."/>
            <person name="Jones T.A."/>
            <person name="She X."/>
            <person name="Ciccarelli F.D."/>
            <person name="Izaurralde E."/>
            <person name="Taylor J."/>
            <person name="Schmutz J."/>
            <person name="Myers R.M."/>
            <person name="Cox D.R."/>
            <person name="Huang X."/>
            <person name="McPherson J.D."/>
            <person name="Mardis E.R."/>
            <person name="Clifton S.W."/>
            <person name="Warren W.C."/>
            <person name="Chinwalla A.T."/>
            <person name="Eddy S.R."/>
            <person name="Marra M.A."/>
            <person name="Ovcharenko I."/>
            <person name="Furey T.S."/>
            <person name="Miller W."/>
            <person name="Eichler E.E."/>
            <person name="Bork P."/>
            <person name="Suyama M."/>
            <person name="Torrents D."/>
            <person name="Waterston R.H."/>
            <person name="Wilson R.K."/>
        </authorList>
    </citation>
    <scope>NUCLEOTIDE SEQUENCE [LARGE SCALE GENOMIC DNA]</scope>
</reference>
<reference evidence="1" key="4">
    <citation type="submission" date="2025-08" db="UniProtKB">
        <authorList>
            <consortium name="Ensembl"/>
        </authorList>
    </citation>
    <scope>IDENTIFICATION</scope>
</reference>
<sequence length="43" mass="4553">MQAQAPVVVVTQPGVGPGPAPQNSNWQTGMCDCFSDCGVWIYL</sequence>
<keyword evidence="2" id="KW-1185">Reference proteome</keyword>
<dbReference type="Ensembl" id="ENST00000718332.1">
    <property type="protein sequence ID" value="ENSP00000520769.1"/>
    <property type="gene ID" value="ENSG00000145287.12"/>
</dbReference>
<reference evidence="1 2" key="2">
    <citation type="journal article" date="2004" name="Nature">
        <title>Finishing the euchromatic sequence of the human genome.</title>
        <authorList>
            <consortium name="International Human Genome Sequencing Consortium"/>
        </authorList>
    </citation>
    <scope>NUCLEOTIDE SEQUENCE [LARGE SCALE GENOMIC DNA]</scope>
</reference>
<proteinExistence type="predicted"/>
<gene>
    <name evidence="1" type="primary">PLAC8</name>
</gene>
<reference evidence="1" key="5">
    <citation type="submission" date="2025-09" db="UniProtKB">
        <authorList>
            <consortium name="Ensembl"/>
        </authorList>
    </citation>
    <scope>IDENTIFICATION</scope>
</reference>
<dbReference type="GeneTree" id="ENSGT00940000157329"/>